<gene>
    <name evidence="1" type="ORF">PGT21_001114</name>
    <name evidence="2" type="ORF">PGTUg99_005818</name>
</gene>
<sequence>MTSTLETDNRPFNSVVSDPESNHYKVFQEAHTPSIGSTSIPRSFLFPVDALNPYSPFLPRSSQTFKTDLSY</sequence>
<dbReference type="Proteomes" id="UP000324748">
    <property type="component" value="Unassembled WGS sequence"/>
</dbReference>
<comment type="caution">
    <text evidence="1">The sequence shown here is derived from an EMBL/GenBank/DDBJ whole genome shotgun (WGS) entry which is preliminary data.</text>
</comment>
<dbReference type="EMBL" id="VSWC01000080">
    <property type="protein sequence ID" value="KAA1092399.1"/>
    <property type="molecule type" value="Genomic_DNA"/>
</dbReference>
<evidence type="ECO:0000313" key="4">
    <source>
        <dbReference type="Proteomes" id="UP000325313"/>
    </source>
</evidence>
<accession>A0A5B0NX34</accession>
<protein>
    <submittedName>
        <fullName evidence="1">Uncharacterized protein</fullName>
    </submittedName>
</protein>
<name>A0A5B0NX34_PUCGR</name>
<dbReference type="Proteomes" id="UP000325313">
    <property type="component" value="Unassembled WGS sequence"/>
</dbReference>
<dbReference type="EMBL" id="VDEP01000312">
    <property type="protein sequence ID" value="KAA1105091.1"/>
    <property type="molecule type" value="Genomic_DNA"/>
</dbReference>
<evidence type="ECO:0000313" key="2">
    <source>
        <dbReference type="EMBL" id="KAA1105091.1"/>
    </source>
</evidence>
<proteinExistence type="predicted"/>
<evidence type="ECO:0000313" key="1">
    <source>
        <dbReference type="EMBL" id="KAA1092399.1"/>
    </source>
</evidence>
<reference evidence="3 4" key="1">
    <citation type="submission" date="2019-05" db="EMBL/GenBank/DDBJ databases">
        <title>Emergence of the Ug99 lineage of the wheat stem rust pathogen through somatic hybridization.</title>
        <authorList>
            <person name="Li F."/>
            <person name="Upadhyaya N.M."/>
            <person name="Sperschneider J."/>
            <person name="Matny O."/>
            <person name="Nguyen-Phuc H."/>
            <person name="Mago R."/>
            <person name="Raley C."/>
            <person name="Miller M.E."/>
            <person name="Silverstein K.A.T."/>
            <person name="Henningsen E."/>
            <person name="Hirsch C.D."/>
            <person name="Visser B."/>
            <person name="Pretorius Z.A."/>
            <person name="Steffenson B.J."/>
            <person name="Schwessinger B."/>
            <person name="Dodds P.N."/>
            <person name="Figueroa M."/>
        </authorList>
    </citation>
    <scope>NUCLEOTIDE SEQUENCE [LARGE SCALE GENOMIC DNA]</scope>
    <source>
        <strain evidence="1">21-0</strain>
        <strain evidence="2 4">Ug99</strain>
    </source>
</reference>
<organism evidence="1 3">
    <name type="scientific">Puccinia graminis f. sp. tritici</name>
    <dbReference type="NCBI Taxonomy" id="56615"/>
    <lineage>
        <taxon>Eukaryota</taxon>
        <taxon>Fungi</taxon>
        <taxon>Dikarya</taxon>
        <taxon>Basidiomycota</taxon>
        <taxon>Pucciniomycotina</taxon>
        <taxon>Pucciniomycetes</taxon>
        <taxon>Pucciniales</taxon>
        <taxon>Pucciniaceae</taxon>
        <taxon>Puccinia</taxon>
    </lineage>
</organism>
<dbReference type="AlphaFoldDB" id="A0A5B0NX34"/>
<keyword evidence="3" id="KW-1185">Reference proteome</keyword>
<evidence type="ECO:0000313" key="3">
    <source>
        <dbReference type="Proteomes" id="UP000324748"/>
    </source>
</evidence>